<proteinExistence type="inferred from homology"/>
<evidence type="ECO:0000313" key="10">
    <source>
        <dbReference type="Proteomes" id="UP000473699"/>
    </source>
</evidence>
<name>A0A6L5YBM3_9BACT</name>
<comment type="similarity">
    <text evidence="2 8">Belongs to the 4-toluene sulfonate uptake permease (TSUP) (TC 2.A.102) family.</text>
</comment>
<dbReference type="AlphaFoldDB" id="A0A6L5YBM3"/>
<evidence type="ECO:0000256" key="4">
    <source>
        <dbReference type="ARBA" id="ARBA00022475"/>
    </source>
</evidence>
<keyword evidence="3" id="KW-0813">Transport</keyword>
<dbReference type="PANTHER" id="PTHR30269">
    <property type="entry name" value="TRANSMEMBRANE PROTEIN YFCA"/>
    <property type="match status" value="1"/>
</dbReference>
<protein>
    <recommendedName>
        <fullName evidence="8">Probable membrane transporter protein</fullName>
    </recommendedName>
</protein>
<evidence type="ECO:0000256" key="8">
    <source>
        <dbReference type="RuleBase" id="RU363041"/>
    </source>
</evidence>
<gene>
    <name evidence="9" type="ORF">FYJ74_06670</name>
</gene>
<evidence type="ECO:0000313" key="9">
    <source>
        <dbReference type="EMBL" id="MST55714.1"/>
    </source>
</evidence>
<accession>A0A6L5YBM3</accession>
<sequence>MDGAHLLAAAGIVFFGGAVQGVAGFGMGMISVPVLLRFLPPAAVTPLSLIAATFMNSFFLWNLRHSIQLKLILPVLAGAALGVMPGIWALKTVPEGPFKTTAGLFIALAGVLLWLGWKCPVEKRPLQLGVGFACGVLNGALAVSGPPIAIFLAAGDVRKDVFRVSISAFFLMLNLFTLIGLAQQRLLAPSLLKEALLLVPAVLAGALAGLKLAQRVSEKLFRVFVMTMIVVSGLSLLL</sequence>
<dbReference type="Pfam" id="PF01925">
    <property type="entry name" value="TauE"/>
    <property type="match status" value="1"/>
</dbReference>
<reference evidence="9 10" key="1">
    <citation type="submission" date="2019-08" db="EMBL/GenBank/DDBJ databases">
        <title>In-depth cultivation of the pig gut microbiome towards novel bacterial diversity and tailored functional studies.</title>
        <authorList>
            <person name="Wylensek D."/>
            <person name="Hitch T.C.A."/>
            <person name="Clavel T."/>
        </authorList>
    </citation>
    <scope>NUCLEOTIDE SEQUENCE [LARGE SCALE GENOMIC DNA]</scope>
    <source>
        <strain evidence="9 10">SM-530-WT-4B</strain>
    </source>
</reference>
<dbReference type="RefSeq" id="WP_154528810.1">
    <property type="nucleotide sequence ID" value="NZ_VUNH01000006.1"/>
</dbReference>
<feature type="transmembrane region" description="Helical" evidence="8">
    <location>
        <begin position="129"/>
        <end position="155"/>
    </location>
</feature>
<comment type="caution">
    <text evidence="9">The sequence shown here is derived from an EMBL/GenBank/DDBJ whole genome shotgun (WGS) entry which is preliminary data.</text>
</comment>
<feature type="transmembrane region" description="Helical" evidence="8">
    <location>
        <begin position="38"/>
        <end position="59"/>
    </location>
</feature>
<evidence type="ECO:0000256" key="5">
    <source>
        <dbReference type="ARBA" id="ARBA00022692"/>
    </source>
</evidence>
<keyword evidence="10" id="KW-1185">Reference proteome</keyword>
<feature type="transmembrane region" description="Helical" evidence="8">
    <location>
        <begin position="161"/>
        <end position="183"/>
    </location>
</feature>
<dbReference type="EMBL" id="VUNH01000006">
    <property type="protein sequence ID" value="MST55714.1"/>
    <property type="molecule type" value="Genomic_DNA"/>
</dbReference>
<keyword evidence="6 8" id="KW-1133">Transmembrane helix</keyword>
<evidence type="ECO:0000256" key="7">
    <source>
        <dbReference type="ARBA" id="ARBA00023136"/>
    </source>
</evidence>
<feature type="transmembrane region" description="Helical" evidence="8">
    <location>
        <begin position="71"/>
        <end position="90"/>
    </location>
</feature>
<evidence type="ECO:0000256" key="2">
    <source>
        <dbReference type="ARBA" id="ARBA00009142"/>
    </source>
</evidence>
<feature type="transmembrane region" description="Helical" evidence="8">
    <location>
        <begin position="7"/>
        <end position="32"/>
    </location>
</feature>
<evidence type="ECO:0000256" key="3">
    <source>
        <dbReference type="ARBA" id="ARBA00022448"/>
    </source>
</evidence>
<feature type="transmembrane region" description="Helical" evidence="8">
    <location>
        <begin position="220"/>
        <end position="237"/>
    </location>
</feature>
<feature type="transmembrane region" description="Helical" evidence="8">
    <location>
        <begin position="195"/>
        <end position="214"/>
    </location>
</feature>
<dbReference type="InterPro" id="IPR002781">
    <property type="entry name" value="TM_pro_TauE-like"/>
</dbReference>
<feature type="transmembrane region" description="Helical" evidence="8">
    <location>
        <begin position="96"/>
        <end position="117"/>
    </location>
</feature>
<evidence type="ECO:0000256" key="1">
    <source>
        <dbReference type="ARBA" id="ARBA00004651"/>
    </source>
</evidence>
<keyword evidence="4 8" id="KW-1003">Cell membrane</keyword>
<organism evidence="9 10">
    <name type="scientific">Pyramidobacter porci</name>
    <dbReference type="NCBI Taxonomy" id="2605789"/>
    <lineage>
        <taxon>Bacteria</taxon>
        <taxon>Thermotogati</taxon>
        <taxon>Synergistota</taxon>
        <taxon>Synergistia</taxon>
        <taxon>Synergistales</taxon>
        <taxon>Dethiosulfovibrionaceae</taxon>
        <taxon>Pyramidobacter</taxon>
    </lineage>
</organism>
<evidence type="ECO:0000256" key="6">
    <source>
        <dbReference type="ARBA" id="ARBA00022989"/>
    </source>
</evidence>
<dbReference type="Proteomes" id="UP000473699">
    <property type="component" value="Unassembled WGS sequence"/>
</dbReference>
<keyword evidence="7 8" id="KW-0472">Membrane</keyword>
<dbReference type="PANTHER" id="PTHR30269:SF37">
    <property type="entry name" value="MEMBRANE TRANSPORTER PROTEIN"/>
    <property type="match status" value="1"/>
</dbReference>
<comment type="subcellular location">
    <subcellularLocation>
        <location evidence="1 8">Cell membrane</location>
        <topology evidence="1 8">Multi-pass membrane protein</topology>
    </subcellularLocation>
</comment>
<keyword evidence="5 8" id="KW-0812">Transmembrane</keyword>
<dbReference type="GO" id="GO:0005886">
    <property type="term" value="C:plasma membrane"/>
    <property type="evidence" value="ECO:0007669"/>
    <property type="project" value="UniProtKB-SubCell"/>
</dbReference>
<dbReference type="InterPro" id="IPR052017">
    <property type="entry name" value="TSUP"/>
</dbReference>